<feature type="compositionally biased region" description="Basic residues" evidence="11">
    <location>
        <begin position="57"/>
        <end position="75"/>
    </location>
</feature>
<feature type="domain" description="Phosphorylated adapter RNA export protein RNA-binding" evidence="12">
    <location>
        <begin position="102"/>
        <end position="179"/>
    </location>
</feature>
<evidence type="ECO:0000256" key="4">
    <source>
        <dbReference type="ARBA" id="ARBA00016856"/>
    </source>
</evidence>
<keyword evidence="7" id="KW-0694">RNA-binding</keyword>
<reference evidence="14" key="1">
    <citation type="journal article" date="2024" name="IScience">
        <title>Strigolactones Initiate the Formation of Haustorium-like Structures in Castilleja.</title>
        <authorList>
            <person name="Buerger M."/>
            <person name="Peterson D."/>
            <person name="Chory J."/>
        </authorList>
    </citation>
    <scope>NUCLEOTIDE SEQUENCE [LARGE SCALE GENOMIC DNA]</scope>
</reference>
<evidence type="ECO:0000256" key="3">
    <source>
        <dbReference type="ARBA" id="ARBA00006094"/>
    </source>
</evidence>
<keyword evidence="5" id="KW-0813">Transport</keyword>
<evidence type="ECO:0000313" key="13">
    <source>
        <dbReference type="EMBL" id="KAL3655692.1"/>
    </source>
</evidence>
<accession>A0ABD3EN83</accession>
<dbReference type="GO" id="GO:0005737">
    <property type="term" value="C:cytoplasm"/>
    <property type="evidence" value="ECO:0007669"/>
    <property type="project" value="UniProtKB-SubCell"/>
</dbReference>
<keyword evidence="6" id="KW-0963">Cytoplasm</keyword>
<evidence type="ECO:0000256" key="5">
    <source>
        <dbReference type="ARBA" id="ARBA00022448"/>
    </source>
</evidence>
<evidence type="ECO:0000256" key="9">
    <source>
        <dbReference type="ARBA" id="ARBA00023242"/>
    </source>
</evidence>
<evidence type="ECO:0000256" key="10">
    <source>
        <dbReference type="ARBA" id="ARBA00030834"/>
    </source>
</evidence>
<comment type="similarity">
    <text evidence="3">Belongs to the PHAX family.</text>
</comment>
<dbReference type="Proteomes" id="UP001632038">
    <property type="component" value="Unassembled WGS sequence"/>
</dbReference>
<gene>
    <name evidence="13" type="ORF">CASFOL_000088</name>
</gene>
<evidence type="ECO:0000256" key="11">
    <source>
        <dbReference type="SAM" id="MobiDB-lite"/>
    </source>
</evidence>
<dbReference type="PANTHER" id="PTHR13135:SF0">
    <property type="entry name" value="PHOSPHORYLATED ADAPTER RNA EXPORT PROTEIN"/>
    <property type="match status" value="1"/>
</dbReference>
<dbReference type="GO" id="GO:0005634">
    <property type="term" value="C:nucleus"/>
    <property type="evidence" value="ECO:0007669"/>
    <property type="project" value="UniProtKB-SubCell"/>
</dbReference>
<dbReference type="GO" id="GO:0003723">
    <property type="term" value="F:RNA binding"/>
    <property type="evidence" value="ECO:0007669"/>
    <property type="project" value="UniProtKB-KW"/>
</dbReference>
<feature type="compositionally biased region" description="Polar residues" evidence="11">
    <location>
        <begin position="195"/>
        <end position="224"/>
    </location>
</feature>
<comment type="subcellular location">
    <subcellularLocation>
        <location evidence="2">Cytoplasm</location>
    </subcellularLocation>
    <subcellularLocation>
        <location evidence="1">Nucleus</location>
    </subcellularLocation>
</comment>
<keyword evidence="14" id="KW-1185">Reference proteome</keyword>
<evidence type="ECO:0000256" key="7">
    <source>
        <dbReference type="ARBA" id="ARBA00022884"/>
    </source>
</evidence>
<evidence type="ECO:0000256" key="2">
    <source>
        <dbReference type="ARBA" id="ARBA00004496"/>
    </source>
</evidence>
<dbReference type="InterPro" id="IPR038092">
    <property type="entry name" value="PHAX_RNA-binding_sf"/>
</dbReference>
<dbReference type="Gene3D" id="1.10.10.1440">
    <property type="entry name" value="PHAX RNA-binding domain"/>
    <property type="match status" value="1"/>
</dbReference>
<name>A0ABD3EN83_9LAMI</name>
<dbReference type="Pfam" id="PF10258">
    <property type="entry name" value="PHAX_RNA-bd"/>
    <property type="match status" value="1"/>
</dbReference>
<protein>
    <recommendedName>
        <fullName evidence="4">Phosphorylated adapter RNA export protein</fullName>
    </recommendedName>
    <alternativeName>
        <fullName evidence="10">RNA U small nuclear RNA export adapter protein</fullName>
    </alternativeName>
</protein>
<sequence>MEGGESLLDTLFDDESFDADRDIEMLDVEEGELIEPIAKAEVGESLDIDGNQVNQKSNRKNSRRNKKKKNKRKRGNTIGPNVTDVSRMLVFRRKLRVQLFVGDACKHLKERKHYLMWTAVGCLGISALNDLVKEVDAIQACGGQKTADGSRFRYGGGILWNIIKARDPNAYKEIMTKGREFEKQLKQPVHDNKQGIKQQSEAASKSVNEVKCNNPSDSLELRTNGQIELEKSSVEQKRASVHDRIRVPVSYDDLLDQGDPKDEVL</sequence>
<dbReference type="EMBL" id="JAVIJP010000001">
    <property type="protein sequence ID" value="KAL3655692.1"/>
    <property type="molecule type" value="Genomic_DNA"/>
</dbReference>
<keyword evidence="8" id="KW-0653">Protein transport</keyword>
<dbReference type="GO" id="GO:0015031">
    <property type="term" value="P:protein transport"/>
    <property type="evidence" value="ECO:0007669"/>
    <property type="project" value="UniProtKB-KW"/>
</dbReference>
<evidence type="ECO:0000256" key="1">
    <source>
        <dbReference type="ARBA" id="ARBA00004123"/>
    </source>
</evidence>
<evidence type="ECO:0000256" key="6">
    <source>
        <dbReference type="ARBA" id="ARBA00022490"/>
    </source>
</evidence>
<comment type="caution">
    <text evidence="13">The sequence shown here is derived from an EMBL/GenBank/DDBJ whole genome shotgun (WGS) entry which is preliminary data.</text>
</comment>
<keyword evidence="9" id="KW-0539">Nucleus</keyword>
<evidence type="ECO:0000259" key="12">
    <source>
        <dbReference type="Pfam" id="PF10258"/>
    </source>
</evidence>
<feature type="region of interest" description="Disordered" evidence="11">
    <location>
        <begin position="48"/>
        <end position="80"/>
    </location>
</feature>
<organism evidence="13 14">
    <name type="scientific">Castilleja foliolosa</name>
    <dbReference type="NCBI Taxonomy" id="1961234"/>
    <lineage>
        <taxon>Eukaryota</taxon>
        <taxon>Viridiplantae</taxon>
        <taxon>Streptophyta</taxon>
        <taxon>Embryophyta</taxon>
        <taxon>Tracheophyta</taxon>
        <taxon>Spermatophyta</taxon>
        <taxon>Magnoliopsida</taxon>
        <taxon>eudicotyledons</taxon>
        <taxon>Gunneridae</taxon>
        <taxon>Pentapetalae</taxon>
        <taxon>asterids</taxon>
        <taxon>lamiids</taxon>
        <taxon>Lamiales</taxon>
        <taxon>Orobanchaceae</taxon>
        <taxon>Pedicularideae</taxon>
        <taxon>Castillejinae</taxon>
        <taxon>Castilleja</taxon>
    </lineage>
</organism>
<evidence type="ECO:0000313" key="14">
    <source>
        <dbReference type="Proteomes" id="UP001632038"/>
    </source>
</evidence>
<proteinExistence type="inferred from homology"/>
<dbReference type="InterPro" id="IPR039047">
    <property type="entry name" value="PHAX"/>
</dbReference>
<dbReference type="InterPro" id="IPR019385">
    <property type="entry name" value="PHAX_RNA-binding_domain"/>
</dbReference>
<feature type="region of interest" description="Disordered" evidence="11">
    <location>
        <begin position="189"/>
        <end position="224"/>
    </location>
</feature>
<dbReference type="AlphaFoldDB" id="A0ABD3EN83"/>
<dbReference type="PANTHER" id="PTHR13135">
    <property type="entry name" value="CYTOSOLIC RESINIFERATOXIN BINDING PROTEIN RBP-26"/>
    <property type="match status" value="1"/>
</dbReference>
<evidence type="ECO:0000256" key="8">
    <source>
        <dbReference type="ARBA" id="ARBA00022927"/>
    </source>
</evidence>